<gene>
    <name evidence="3" type="ORF">ACFOUY_01510</name>
</gene>
<protein>
    <submittedName>
        <fullName evidence="3">MAC/perforin domain-containing protein</fullName>
    </submittedName>
</protein>
<dbReference type="EMBL" id="JBHSBY010000009">
    <property type="protein sequence ID" value="MFC4195370.1"/>
    <property type="molecule type" value="Genomic_DNA"/>
</dbReference>
<evidence type="ECO:0000256" key="1">
    <source>
        <dbReference type="SAM" id="SignalP"/>
    </source>
</evidence>
<evidence type="ECO:0000259" key="2">
    <source>
        <dbReference type="PROSITE" id="PS51412"/>
    </source>
</evidence>
<feature type="signal peptide" evidence="1">
    <location>
        <begin position="1"/>
        <end position="21"/>
    </location>
</feature>
<keyword evidence="4" id="KW-1185">Reference proteome</keyword>
<organism evidence="3 4">
    <name type="scientific">Pedobacter jamesrossensis</name>
    <dbReference type="NCBI Taxonomy" id="1908238"/>
    <lineage>
        <taxon>Bacteria</taxon>
        <taxon>Pseudomonadati</taxon>
        <taxon>Bacteroidota</taxon>
        <taxon>Sphingobacteriia</taxon>
        <taxon>Sphingobacteriales</taxon>
        <taxon>Sphingobacteriaceae</taxon>
        <taxon>Pedobacter</taxon>
    </lineage>
</organism>
<dbReference type="Proteomes" id="UP001595792">
    <property type="component" value="Unassembled WGS sequence"/>
</dbReference>
<dbReference type="PROSITE" id="PS51412">
    <property type="entry name" value="MACPF_2"/>
    <property type="match status" value="1"/>
</dbReference>
<sequence>MKKTLLTLAVLVLLASCKKNSDEIIEPIKPLSPDIPLAVTGATKETEAIYPSSTLYNYLGYGYDATENFNSESSIRANVVDMPGFDADPLHTVSLNLGTKSSWTTIVAKNAVDLSEKFSNSHKETKGLRLFANTLIEAFPGAAVTDKKYIYGYYSFYMIRKTLRFYYDQSVNNFLSNQFKQDVNLLNAENLIKKYGTHILIGLNVGAKFDVIYQAEALGENKEEISNEGFNYALKRAFGLFSGSLDDVKLINLHKNSSAKVYYSSIGGDIRKLETQKINDRTFLNISNWVSTTTEDKARFMGVLNEGLVPIYNFIDDKVKKAEVKAYLEQYFAVKAMKLTN</sequence>
<comment type="caution">
    <text evidence="3">The sequence shown here is derived from an EMBL/GenBank/DDBJ whole genome shotgun (WGS) entry which is preliminary data.</text>
</comment>
<proteinExistence type="predicted"/>
<dbReference type="InterPro" id="IPR020864">
    <property type="entry name" value="MACPF"/>
</dbReference>
<feature type="chain" id="PRO_5046988917" evidence="1">
    <location>
        <begin position="22"/>
        <end position="341"/>
    </location>
</feature>
<dbReference type="Pfam" id="PF01823">
    <property type="entry name" value="MACPF"/>
    <property type="match status" value="1"/>
</dbReference>
<evidence type="ECO:0000313" key="4">
    <source>
        <dbReference type="Proteomes" id="UP001595792"/>
    </source>
</evidence>
<name>A0ABV8NHR8_9SPHI</name>
<dbReference type="RefSeq" id="WP_378958673.1">
    <property type="nucleotide sequence ID" value="NZ_JBHRXC010000016.1"/>
</dbReference>
<keyword evidence="1" id="KW-0732">Signal</keyword>
<dbReference type="PROSITE" id="PS51257">
    <property type="entry name" value="PROKAR_LIPOPROTEIN"/>
    <property type="match status" value="1"/>
</dbReference>
<feature type="domain" description="MACPF" evidence="2">
    <location>
        <begin position="1"/>
        <end position="341"/>
    </location>
</feature>
<reference evidence="4" key="1">
    <citation type="journal article" date="2019" name="Int. J. Syst. Evol. Microbiol.">
        <title>The Global Catalogue of Microorganisms (GCM) 10K type strain sequencing project: providing services to taxonomists for standard genome sequencing and annotation.</title>
        <authorList>
            <consortium name="The Broad Institute Genomics Platform"/>
            <consortium name="The Broad Institute Genome Sequencing Center for Infectious Disease"/>
            <person name="Wu L."/>
            <person name="Ma J."/>
        </authorList>
    </citation>
    <scope>NUCLEOTIDE SEQUENCE [LARGE SCALE GENOMIC DNA]</scope>
    <source>
        <strain evidence="4">CCM 8689</strain>
    </source>
</reference>
<accession>A0ABV8NHR8</accession>
<evidence type="ECO:0000313" key="3">
    <source>
        <dbReference type="EMBL" id="MFC4195370.1"/>
    </source>
</evidence>